<dbReference type="PANTHER" id="PTHR31223">
    <property type="entry name" value="LOG FAMILY PROTEIN YJL055W"/>
    <property type="match status" value="1"/>
</dbReference>
<dbReference type="Pfam" id="PF03641">
    <property type="entry name" value="Lysine_decarbox"/>
    <property type="match status" value="1"/>
</dbReference>
<keyword evidence="3" id="KW-0378">Hydrolase</keyword>
<dbReference type="PANTHER" id="PTHR31223:SF70">
    <property type="entry name" value="LOG FAMILY PROTEIN YJL055W"/>
    <property type="match status" value="1"/>
</dbReference>
<dbReference type="Gene3D" id="3.40.50.450">
    <property type="match status" value="1"/>
</dbReference>
<dbReference type="RefSeq" id="WP_138150846.1">
    <property type="nucleotide sequence ID" value="NZ_VANU01000001.1"/>
</dbReference>
<dbReference type="GO" id="GO:0005829">
    <property type="term" value="C:cytosol"/>
    <property type="evidence" value="ECO:0007669"/>
    <property type="project" value="TreeGrafter"/>
</dbReference>
<dbReference type="GO" id="GO:0008714">
    <property type="term" value="F:AMP nucleosidase activity"/>
    <property type="evidence" value="ECO:0007669"/>
    <property type="project" value="UniProtKB-EC"/>
</dbReference>
<evidence type="ECO:0000256" key="1">
    <source>
        <dbReference type="ARBA" id="ARBA00000274"/>
    </source>
</evidence>
<dbReference type="SUPFAM" id="SSF102405">
    <property type="entry name" value="MCP/YpsA-like"/>
    <property type="match status" value="1"/>
</dbReference>
<sequence>MKIAIYCGSSFGNNKIFNTKAKESIEFLSTTDTTIVYGGSKAGLMGTISKTAIDLNMEVIGVITHDLAHKEIENTSITKLYKVDTIRQRKEKMEQLSDAFIAFPGGFGTLEEISEIFTYIQIGLHKKPCALYNVNGYYNKFLEFLKNCVHNGFISQEHLDAIIVSDDIKEIYNSFKNYIAPKSKWELEALKKC</sequence>
<evidence type="ECO:0000313" key="4">
    <source>
        <dbReference type="EMBL" id="TLP40556.1"/>
    </source>
</evidence>
<evidence type="ECO:0000256" key="3">
    <source>
        <dbReference type="RuleBase" id="RU363015"/>
    </source>
</evidence>
<evidence type="ECO:0000313" key="5">
    <source>
        <dbReference type="Proteomes" id="UP000308901"/>
    </source>
</evidence>
<proteinExistence type="inferred from homology"/>
<evidence type="ECO:0000256" key="2">
    <source>
        <dbReference type="ARBA" id="ARBA00006763"/>
    </source>
</evidence>
<dbReference type="OrthoDB" id="9801098at2"/>
<dbReference type="InterPro" id="IPR031100">
    <property type="entry name" value="LOG_fam"/>
</dbReference>
<name>A0A5R8Y3B7_9BACT</name>
<accession>A0A5R8Y3B7</accession>
<keyword evidence="5" id="KW-1185">Reference proteome</keyword>
<reference evidence="4 5" key="1">
    <citation type="submission" date="2019-05" db="EMBL/GenBank/DDBJ databases">
        <title>Arcobacter sp. nov., isolated from sea sediment.</title>
        <authorList>
            <person name="Kim W."/>
        </authorList>
    </citation>
    <scope>NUCLEOTIDE SEQUENCE [LARGE SCALE GENOMIC DNA]</scope>
    <source>
        <strain evidence="4 5">CAU 1517</strain>
    </source>
</reference>
<dbReference type="NCBIfam" id="TIGR00730">
    <property type="entry name" value="Rossman fold protein, TIGR00730 family"/>
    <property type="match status" value="1"/>
</dbReference>
<dbReference type="EMBL" id="VANU01000001">
    <property type="protein sequence ID" value="TLP40556.1"/>
    <property type="molecule type" value="Genomic_DNA"/>
</dbReference>
<comment type="caution">
    <text evidence="4">The sequence shown here is derived from an EMBL/GenBank/DDBJ whole genome shotgun (WGS) entry which is preliminary data.</text>
</comment>
<dbReference type="EC" id="3.2.2.n1" evidence="3"/>
<dbReference type="GO" id="GO:0009691">
    <property type="term" value="P:cytokinin biosynthetic process"/>
    <property type="evidence" value="ECO:0007669"/>
    <property type="project" value="UniProtKB-UniRule"/>
</dbReference>
<comment type="similarity">
    <text evidence="2 3">Belongs to the LOG family.</text>
</comment>
<dbReference type="AlphaFoldDB" id="A0A5R8Y3B7"/>
<keyword evidence="3" id="KW-0203">Cytokinin biosynthesis</keyword>
<comment type="catalytic activity">
    <reaction evidence="1">
        <text>AMP + H2O = D-ribose 5-phosphate + adenine</text>
        <dbReference type="Rhea" id="RHEA:20129"/>
        <dbReference type="ChEBI" id="CHEBI:15377"/>
        <dbReference type="ChEBI" id="CHEBI:16708"/>
        <dbReference type="ChEBI" id="CHEBI:78346"/>
        <dbReference type="ChEBI" id="CHEBI:456215"/>
        <dbReference type="EC" id="3.2.2.4"/>
    </reaction>
</comment>
<organism evidence="4 5">
    <name type="scientific">Arcobacter arenosus</name>
    <dbReference type="NCBI Taxonomy" id="2576037"/>
    <lineage>
        <taxon>Bacteria</taxon>
        <taxon>Pseudomonadati</taxon>
        <taxon>Campylobacterota</taxon>
        <taxon>Epsilonproteobacteria</taxon>
        <taxon>Campylobacterales</taxon>
        <taxon>Arcobacteraceae</taxon>
        <taxon>Arcobacter</taxon>
    </lineage>
</organism>
<protein>
    <recommendedName>
        <fullName evidence="3">Cytokinin riboside 5'-monophosphate phosphoribohydrolase</fullName>
        <ecNumber evidence="3">3.2.2.n1</ecNumber>
    </recommendedName>
</protein>
<dbReference type="InterPro" id="IPR005269">
    <property type="entry name" value="LOG"/>
</dbReference>
<dbReference type="Proteomes" id="UP000308901">
    <property type="component" value="Unassembled WGS sequence"/>
</dbReference>
<gene>
    <name evidence="4" type="ORF">FDK22_00650</name>
</gene>